<dbReference type="GO" id="GO:0003700">
    <property type="term" value="F:DNA-binding transcription factor activity"/>
    <property type="evidence" value="ECO:0007669"/>
    <property type="project" value="TreeGrafter"/>
</dbReference>
<dbReference type="InterPro" id="IPR036271">
    <property type="entry name" value="Tet_transcr_reg_TetR-rel_C_sf"/>
</dbReference>
<dbReference type="Gene3D" id="1.10.357.10">
    <property type="entry name" value="Tetracycline Repressor, domain 2"/>
    <property type="match status" value="1"/>
</dbReference>
<evidence type="ECO:0000313" key="5">
    <source>
        <dbReference type="Proteomes" id="UP000295136"/>
    </source>
</evidence>
<keyword evidence="1 2" id="KW-0238">DNA-binding</keyword>
<dbReference type="PROSITE" id="PS50977">
    <property type="entry name" value="HTH_TETR_2"/>
    <property type="match status" value="1"/>
</dbReference>
<proteinExistence type="predicted"/>
<dbReference type="InterPro" id="IPR001647">
    <property type="entry name" value="HTH_TetR"/>
</dbReference>
<keyword evidence="5" id="KW-1185">Reference proteome</keyword>
<feature type="domain" description="HTH tetR-type" evidence="3">
    <location>
        <begin position="10"/>
        <end position="70"/>
    </location>
</feature>
<evidence type="ECO:0000313" key="4">
    <source>
        <dbReference type="EMBL" id="TDE34171.1"/>
    </source>
</evidence>
<dbReference type="PANTHER" id="PTHR30055">
    <property type="entry name" value="HTH-TYPE TRANSCRIPTIONAL REGULATOR RUTR"/>
    <property type="match status" value="1"/>
</dbReference>
<sequence>MVASMDTPETGEREAVVGAAIRLFSALSYDSTSMAQVAEAAGVDVATATHFFPTKRGLYLEVMTYAHRALAAAVEQPAREAQAGPPERSLAALHRFVDAYIDLCAEHPEIPALWTHRWMSDASDIDDLEEHSLQPLANEFVAGFTTLAEPAGTDPALLTYTIVWCIHGFTLSGTLDGTGRRVGMDDPELLRRFRAHMHEVLDRMVRLPD</sequence>
<dbReference type="SUPFAM" id="SSF48498">
    <property type="entry name" value="Tetracyclin repressor-like, C-terminal domain"/>
    <property type="match status" value="1"/>
</dbReference>
<evidence type="ECO:0000256" key="1">
    <source>
        <dbReference type="ARBA" id="ARBA00023125"/>
    </source>
</evidence>
<dbReference type="PANTHER" id="PTHR30055:SF146">
    <property type="entry name" value="HTH-TYPE TRANSCRIPTIONAL DUAL REGULATOR CECR"/>
    <property type="match status" value="1"/>
</dbReference>
<reference evidence="4 5" key="1">
    <citation type="submission" date="2019-03" db="EMBL/GenBank/DDBJ databases">
        <title>Draft genome sequences of novel Actinobacteria.</title>
        <authorList>
            <person name="Sahin N."/>
            <person name="Ay H."/>
            <person name="Saygin H."/>
        </authorList>
    </citation>
    <scope>NUCLEOTIDE SEQUENCE [LARGE SCALE GENOMIC DNA]</scope>
    <source>
        <strain evidence="4 5">6K102</strain>
    </source>
</reference>
<protein>
    <submittedName>
        <fullName evidence="4">TetR/AcrR family transcriptional regulator</fullName>
    </submittedName>
</protein>
<dbReference type="Pfam" id="PF00440">
    <property type="entry name" value="TetR_N"/>
    <property type="match status" value="1"/>
</dbReference>
<gene>
    <name evidence="4" type="ORF">E1295_37305</name>
</gene>
<dbReference type="AlphaFoldDB" id="A0A4R5EI27"/>
<dbReference type="InterPro" id="IPR009057">
    <property type="entry name" value="Homeodomain-like_sf"/>
</dbReference>
<feature type="DNA-binding region" description="H-T-H motif" evidence="2">
    <location>
        <begin position="33"/>
        <end position="52"/>
    </location>
</feature>
<name>A0A4R5EI27_9ACTN</name>
<dbReference type="SUPFAM" id="SSF46689">
    <property type="entry name" value="Homeodomain-like"/>
    <property type="match status" value="1"/>
</dbReference>
<evidence type="ECO:0000256" key="2">
    <source>
        <dbReference type="PROSITE-ProRule" id="PRU00335"/>
    </source>
</evidence>
<dbReference type="Proteomes" id="UP000295136">
    <property type="component" value="Unassembled WGS sequence"/>
</dbReference>
<dbReference type="EMBL" id="SMLD01000150">
    <property type="protein sequence ID" value="TDE34171.1"/>
    <property type="molecule type" value="Genomic_DNA"/>
</dbReference>
<comment type="caution">
    <text evidence="4">The sequence shown here is derived from an EMBL/GenBank/DDBJ whole genome shotgun (WGS) entry which is preliminary data.</text>
</comment>
<dbReference type="GO" id="GO:0000976">
    <property type="term" value="F:transcription cis-regulatory region binding"/>
    <property type="evidence" value="ECO:0007669"/>
    <property type="project" value="TreeGrafter"/>
</dbReference>
<evidence type="ECO:0000259" key="3">
    <source>
        <dbReference type="PROSITE" id="PS50977"/>
    </source>
</evidence>
<dbReference type="InterPro" id="IPR050109">
    <property type="entry name" value="HTH-type_TetR-like_transc_reg"/>
</dbReference>
<organism evidence="4 5">
    <name type="scientific">Nonomuraea mesophila</name>
    <dbReference type="NCBI Taxonomy" id="2530382"/>
    <lineage>
        <taxon>Bacteria</taxon>
        <taxon>Bacillati</taxon>
        <taxon>Actinomycetota</taxon>
        <taxon>Actinomycetes</taxon>
        <taxon>Streptosporangiales</taxon>
        <taxon>Streptosporangiaceae</taxon>
        <taxon>Nonomuraea</taxon>
    </lineage>
</organism>
<accession>A0A4R5EI27</accession>